<dbReference type="GO" id="GO:0005783">
    <property type="term" value="C:endoplasmic reticulum"/>
    <property type="evidence" value="ECO:0007669"/>
    <property type="project" value="UniProtKB-ARBA"/>
</dbReference>
<dbReference type="EMBL" id="AGNK02005058">
    <property type="status" value="NOT_ANNOTATED_CDS"/>
    <property type="molecule type" value="Genomic_DNA"/>
</dbReference>
<dbReference type="STRING" id="4555.K3ZLL4"/>
<evidence type="ECO:0000313" key="4">
    <source>
        <dbReference type="EnsemblPlants" id="KQK95034"/>
    </source>
</evidence>
<evidence type="ECO:0000259" key="2">
    <source>
        <dbReference type="PROSITE" id="PS50076"/>
    </source>
</evidence>
<dbReference type="PANTHER" id="PTHR47374:SF5">
    <property type="entry name" value="J DOMAIN-CONTAINING PROTEIN"/>
    <property type="match status" value="1"/>
</dbReference>
<feature type="region of interest" description="Disordered" evidence="1">
    <location>
        <begin position="1"/>
        <end position="84"/>
    </location>
</feature>
<gene>
    <name evidence="3" type="ORF">SETIT_8G159900v2</name>
</gene>
<dbReference type="PROSITE" id="PS50076">
    <property type="entry name" value="DNAJ_2"/>
    <property type="match status" value="1"/>
</dbReference>
<dbReference type="PANTHER" id="PTHR47374">
    <property type="entry name" value="ENDOSOME ANTIGEN-LIKE PROTEIN, PUTATIVE (DUF3444)-RELATED"/>
    <property type="match status" value="1"/>
</dbReference>
<dbReference type="eggNOG" id="ENOG502QS8C">
    <property type="taxonomic scope" value="Eukaryota"/>
</dbReference>
<dbReference type="Gene3D" id="1.10.287.110">
    <property type="entry name" value="DnaJ domain"/>
    <property type="match status" value="1"/>
</dbReference>
<evidence type="ECO:0000313" key="3">
    <source>
        <dbReference type="EMBL" id="RCV38650.1"/>
    </source>
</evidence>
<dbReference type="Gramene" id="KQK95034">
    <property type="protein sequence ID" value="KQK95034"/>
    <property type="gene ID" value="SETIT_027474mg"/>
</dbReference>
<dbReference type="OrthoDB" id="10250354at2759"/>
<dbReference type="EnsemblPlants" id="KQK95034">
    <property type="protein sequence ID" value="KQK95034"/>
    <property type="gene ID" value="SETIT_027474mg"/>
</dbReference>
<evidence type="ECO:0000313" key="5">
    <source>
        <dbReference type="Proteomes" id="UP000004995"/>
    </source>
</evidence>
<dbReference type="HOGENOM" id="CLU_995363_0_0_1"/>
<reference evidence="4" key="3">
    <citation type="submission" date="2018-08" db="UniProtKB">
        <authorList>
            <consortium name="EnsemblPlants"/>
        </authorList>
    </citation>
    <scope>IDENTIFICATION</scope>
    <source>
        <strain evidence="4">Yugu1</strain>
    </source>
</reference>
<sequence length="280" mass="30458">MAALAPERGTGDPPPPAVTSPSRRRHPRSDRVGTGSGPGDPGSAALAGRHCHGRYWSSKPDTVRKRTWGEGGRRCGARGPASAPSRAAAAARQAAAAVAGGGRRRRLLWGGGVAPSVAQRGDAEGSFFFLLLPNTPFRSTTFLIHIAQRLYPELENLSQLLTVCEVYCAAETKISRDLDWYGILQVEATADVTVITKHYDKLAYWLHPDKNTLPEAHAILCDNVKRSLYDMKRQHASREVTGNVIRQSGKNHPDKCNMGGRTTLSDFTMVFSTICPHCLF</sequence>
<dbReference type="CDD" id="cd06257">
    <property type="entry name" value="DnaJ"/>
    <property type="match status" value="1"/>
</dbReference>
<accession>K3ZLL4</accession>
<dbReference type="EMBL" id="CM003535">
    <property type="protein sequence ID" value="RCV38650.1"/>
    <property type="molecule type" value="Genomic_DNA"/>
</dbReference>
<feature type="compositionally biased region" description="Basic and acidic residues" evidence="1">
    <location>
        <begin position="61"/>
        <end position="73"/>
    </location>
</feature>
<dbReference type="AlphaFoldDB" id="K3ZLL4"/>
<dbReference type="SMART" id="SM00271">
    <property type="entry name" value="DnaJ"/>
    <property type="match status" value="1"/>
</dbReference>
<keyword evidence="5" id="KW-1185">Reference proteome</keyword>
<feature type="domain" description="J" evidence="2">
    <location>
        <begin position="179"/>
        <end position="233"/>
    </location>
</feature>
<dbReference type="Pfam" id="PF00226">
    <property type="entry name" value="DnaJ"/>
    <property type="match status" value="1"/>
</dbReference>
<reference evidence="3" key="2">
    <citation type="submission" date="2015-07" db="EMBL/GenBank/DDBJ databases">
        <authorList>
            <person name="Noorani M."/>
        </authorList>
    </citation>
    <scope>NUCLEOTIDE SEQUENCE</scope>
    <source>
        <strain evidence="3">Yugu1</strain>
    </source>
</reference>
<name>K3ZLL4_SETIT</name>
<evidence type="ECO:0000256" key="1">
    <source>
        <dbReference type="SAM" id="MobiDB-lite"/>
    </source>
</evidence>
<dbReference type="InterPro" id="IPR001623">
    <property type="entry name" value="DnaJ_domain"/>
</dbReference>
<reference evidence="3 5" key="1">
    <citation type="journal article" date="2012" name="Nat. Biotechnol.">
        <title>Reference genome sequence of the model plant Setaria.</title>
        <authorList>
            <person name="Bennetzen J.L."/>
            <person name="Schmutz J."/>
            <person name="Wang H."/>
            <person name="Percifield R."/>
            <person name="Hawkins J."/>
            <person name="Pontaroli A.C."/>
            <person name="Estep M."/>
            <person name="Feng L."/>
            <person name="Vaughn J.N."/>
            <person name="Grimwood J."/>
            <person name="Jenkins J."/>
            <person name="Barry K."/>
            <person name="Lindquist E."/>
            <person name="Hellsten U."/>
            <person name="Deshpande S."/>
            <person name="Wang X."/>
            <person name="Wu X."/>
            <person name="Mitros T."/>
            <person name="Triplett J."/>
            <person name="Yang X."/>
            <person name="Ye C.Y."/>
            <person name="Mauro-Herrera M."/>
            <person name="Wang L."/>
            <person name="Li P."/>
            <person name="Sharma M."/>
            <person name="Sharma R."/>
            <person name="Ronald P.C."/>
            <person name="Panaud O."/>
            <person name="Kellogg E.A."/>
            <person name="Brutnell T.P."/>
            <person name="Doust A.N."/>
            <person name="Tuskan G.A."/>
            <person name="Rokhsar D."/>
            <person name="Devos K.M."/>
        </authorList>
    </citation>
    <scope>NUCLEOTIDE SEQUENCE [LARGE SCALE GENOMIC DNA]</scope>
    <source>
        <strain evidence="5">cv. Yugu1</strain>
        <strain evidence="3">Yugu1</strain>
    </source>
</reference>
<dbReference type="InterPro" id="IPR036869">
    <property type="entry name" value="J_dom_sf"/>
</dbReference>
<dbReference type="Proteomes" id="UP000004995">
    <property type="component" value="Unassembled WGS sequence"/>
</dbReference>
<dbReference type="SUPFAM" id="SSF46565">
    <property type="entry name" value="Chaperone J-domain"/>
    <property type="match status" value="1"/>
</dbReference>
<proteinExistence type="predicted"/>
<protein>
    <recommendedName>
        <fullName evidence="2">J domain-containing protein</fullName>
    </recommendedName>
</protein>
<organism evidence="3">
    <name type="scientific">Setaria italica</name>
    <name type="common">Foxtail millet</name>
    <name type="synonym">Panicum italicum</name>
    <dbReference type="NCBI Taxonomy" id="4555"/>
    <lineage>
        <taxon>Eukaryota</taxon>
        <taxon>Viridiplantae</taxon>
        <taxon>Streptophyta</taxon>
        <taxon>Embryophyta</taxon>
        <taxon>Tracheophyta</taxon>
        <taxon>Spermatophyta</taxon>
        <taxon>Magnoliopsida</taxon>
        <taxon>Liliopsida</taxon>
        <taxon>Poales</taxon>
        <taxon>Poaceae</taxon>
        <taxon>PACMAD clade</taxon>
        <taxon>Panicoideae</taxon>
        <taxon>Panicodae</taxon>
        <taxon>Paniceae</taxon>
        <taxon>Cenchrinae</taxon>
        <taxon>Setaria</taxon>
    </lineage>
</organism>